<organism evidence="3 4">
    <name type="scientific">Lojkania enalia</name>
    <dbReference type="NCBI Taxonomy" id="147567"/>
    <lineage>
        <taxon>Eukaryota</taxon>
        <taxon>Fungi</taxon>
        <taxon>Dikarya</taxon>
        <taxon>Ascomycota</taxon>
        <taxon>Pezizomycotina</taxon>
        <taxon>Dothideomycetes</taxon>
        <taxon>Pleosporomycetidae</taxon>
        <taxon>Pleosporales</taxon>
        <taxon>Pleosporales incertae sedis</taxon>
        <taxon>Lojkania</taxon>
    </lineage>
</organism>
<dbReference type="InterPro" id="IPR048273">
    <property type="entry name" value="Luciferase"/>
</dbReference>
<dbReference type="InterPro" id="IPR040841">
    <property type="entry name" value="Luciferase_dom"/>
</dbReference>
<name>A0A9P4K0G4_9PLEO</name>
<feature type="region of interest" description="Disordered" evidence="1">
    <location>
        <begin position="67"/>
        <end position="102"/>
    </location>
</feature>
<evidence type="ECO:0000256" key="1">
    <source>
        <dbReference type="SAM" id="MobiDB-lite"/>
    </source>
</evidence>
<dbReference type="PANTHER" id="PTHR38695:SF1">
    <property type="entry name" value="AMINO ACID PERMEASE_ SLC12A DOMAIN-CONTAINING PROTEIN"/>
    <property type="match status" value="1"/>
</dbReference>
<gene>
    <name evidence="3" type="ORF">CC78DRAFT_418474</name>
</gene>
<keyword evidence="4" id="KW-1185">Reference proteome</keyword>
<evidence type="ECO:0000313" key="4">
    <source>
        <dbReference type="Proteomes" id="UP000800093"/>
    </source>
</evidence>
<dbReference type="Pfam" id="PF17648">
    <property type="entry name" value="Luciferase"/>
    <property type="match status" value="1"/>
</dbReference>
<comment type="caution">
    <text evidence="3">The sequence shown here is derived from an EMBL/GenBank/DDBJ whole genome shotgun (WGS) entry which is preliminary data.</text>
</comment>
<feature type="non-terminal residue" evidence="3">
    <location>
        <position position="240"/>
    </location>
</feature>
<dbReference type="PANTHER" id="PTHR38695">
    <property type="entry name" value="AMINO ACID PERMEASE_ SLC12A DOMAIN-CONTAINING PROTEIN"/>
    <property type="match status" value="1"/>
</dbReference>
<accession>A0A9P4K0G4</accession>
<dbReference type="EMBL" id="ML986723">
    <property type="protein sequence ID" value="KAF2259037.1"/>
    <property type="molecule type" value="Genomic_DNA"/>
</dbReference>
<evidence type="ECO:0000313" key="3">
    <source>
        <dbReference type="EMBL" id="KAF2259037.1"/>
    </source>
</evidence>
<sequence length="240" mass="26396">SLAALGVAVAIPFAVNDYRTYLSYGPGGLPYNVVGWLVTSTLLRMLGREQFSTKVYEDRSLPLADQPSFLPANFPPQRGSPRPQVGPHPVPQRQLEQLPGPETREKLIRRFRQLGEKAEAKGLVEIRQSQLERQHKAIYVSTARGWHAVAQETRGEISHIHAGLDGSLHVVLHPADCRAIVEAGWGQRHGLAGARAMKRIVGFSLPVNYVLIYAPRDEAEIEIALAIVKASIGFMTGDRG</sequence>
<feature type="domain" description="Luciferase" evidence="2">
    <location>
        <begin position="154"/>
        <end position="231"/>
    </location>
</feature>
<dbReference type="AlphaFoldDB" id="A0A9P4K0G4"/>
<evidence type="ECO:0000259" key="2">
    <source>
        <dbReference type="Pfam" id="PF17648"/>
    </source>
</evidence>
<proteinExistence type="predicted"/>
<reference evidence="4" key="1">
    <citation type="journal article" date="2020" name="Stud. Mycol.">
        <title>101 Dothideomycetes genomes: A test case for predicting lifestyles and emergence of pathogens.</title>
        <authorList>
            <person name="Haridas S."/>
            <person name="Albert R."/>
            <person name="Binder M."/>
            <person name="Bloem J."/>
            <person name="LaButti K."/>
            <person name="Salamov A."/>
            <person name="Andreopoulos B."/>
            <person name="Baker S."/>
            <person name="Barry K."/>
            <person name="Bills G."/>
            <person name="Bluhm B."/>
            <person name="Cannon C."/>
            <person name="Castanera R."/>
            <person name="Culley D."/>
            <person name="Daum C."/>
            <person name="Ezra D."/>
            <person name="Gonzalez J."/>
            <person name="Henrissat B."/>
            <person name="Kuo A."/>
            <person name="Liang C."/>
            <person name="Lipzen A."/>
            <person name="Lutzoni F."/>
            <person name="Magnuson J."/>
            <person name="Mondo S."/>
            <person name="Nolan M."/>
            <person name="Ohm R."/>
            <person name="Pangilinan J."/>
            <person name="Park H.-J."/>
            <person name="Ramirez L."/>
            <person name="Alfaro M."/>
            <person name="Sun H."/>
            <person name="Tritt A."/>
            <person name="Yoshinaga Y."/>
            <person name="Zwiers L.-H."/>
            <person name="Turgeon B."/>
            <person name="Goodwin S."/>
            <person name="Spatafora J."/>
            <person name="Crous P."/>
            <person name="Grigoriev I."/>
        </authorList>
    </citation>
    <scope>NUCLEOTIDE SEQUENCE [LARGE SCALE GENOMIC DNA]</scope>
    <source>
        <strain evidence="4">CBS 304.66</strain>
    </source>
</reference>
<dbReference type="OrthoDB" id="5358398at2759"/>
<protein>
    <recommendedName>
        <fullName evidence="2">Luciferase domain-containing protein</fullName>
    </recommendedName>
</protein>
<dbReference type="Proteomes" id="UP000800093">
    <property type="component" value="Unassembled WGS sequence"/>
</dbReference>
<feature type="non-terminal residue" evidence="3">
    <location>
        <position position="1"/>
    </location>
</feature>